<reference evidence="1 2" key="1">
    <citation type="submission" date="2018-04" db="EMBL/GenBank/DDBJ databases">
        <title>WGS assembly of Panicum hallii var. hallii HAL2.</title>
        <authorList>
            <person name="Lovell J."/>
            <person name="Jenkins J."/>
            <person name="Lowry D."/>
            <person name="Mamidi S."/>
            <person name="Sreedasyam A."/>
            <person name="Weng X."/>
            <person name="Barry K."/>
            <person name="Bonette J."/>
            <person name="Campitelli B."/>
            <person name="Daum C."/>
            <person name="Gordon S."/>
            <person name="Gould B."/>
            <person name="Lipzen A."/>
            <person name="MacQueen A."/>
            <person name="Palacio-Mejia J."/>
            <person name="Plott C."/>
            <person name="Shakirov E."/>
            <person name="Shu S."/>
            <person name="Yoshinaga Y."/>
            <person name="Zane M."/>
            <person name="Rokhsar D."/>
            <person name="Grimwood J."/>
            <person name="Schmutz J."/>
            <person name="Juenger T."/>
        </authorList>
    </citation>
    <scope>NUCLEOTIDE SEQUENCE [LARGE SCALE GENOMIC DNA]</scope>
    <source>
        <strain evidence="2">cv. HAL2</strain>
    </source>
</reference>
<dbReference type="AlphaFoldDB" id="A0A2T7EHL9"/>
<name>A0A2T7EHL9_9POAL</name>
<proteinExistence type="predicted"/>
<dbReference type="OrthoDB" id="693640at2759"/>
<protein>
    <recommendedName>
        <fullName evidence="3">BHLH domain-containing protein</fullName>
    </recommendedName>
</protein>
<organism evidence="1 2">
    <name type="scientific">Panicum hallii var. hallii</name>
    <dbReference type="NCBI Taxonomy" id="1504633"/>
    <lineage>
        <taxon>Eukaryota</taxon>
        <taxon>Viridiplantae</taxon>
        <taxon>Streptophyta</taxon>
        <taxon>Embryophyta</taxon>
        <taxon>Tracheophyta</taxon>
        <taxon>Spermatophyta</taxon>
        <taxon>Magnoliopsida</taxon>
        <taxon>Liliopsida</taxon>
        <taxon>Poales</taxon>
        <taxon>Poaceae</taxon>
        <taxon>PACMAD clade</taxon>
        <taxon>Panicoideae</taxon>
        <taxon>Panicodae</taxon>
        <taxon>Paniceae</taxon>
        <taxon>Panicinae</taxon>
        <taxon>Panicum</taxon>
        <taxon>Panicum sect. Panicum</taxon>
    </lineage>
</organism>
<gene>
    <name evidence="1" type="ORF">GQ55_3G425400</name>
</gene>
<dbReference type="Proteomes" id="UP000244336">
    <property type="component" value="Chromosome 3"/>
</dbReference>
<sequence>MHARMASKSAAGCSSAMAGGGLLPLDLSLATAGASASAGERRAGPRGHRRTVSALFAELGAMLPNDLPTNRVSASPCSRSVLGNAGAPSWRKMSFFFPLSLLV</sequence>
<dbReference type="EMBL" id="CM009751">
    <property type="protein sequence ID" value="PUZ67321.1"/>
    <property type="molecule type" value="Genomic_DNA"/>
</dbReference>
<evidence type="ECO:0000313" key="1">
    <source>
        <dbReference type="EMBL" id="PUZ67321.1"/>
    </source>
</evidence>
<dbReference type="Gramene" id="PUZ67321">
    <property type="protein sequence ID" value="PUZ67321"/>
    <property type="gene ID" value="GQ55_3G425400"/>
</dbReference>
<keyword evidence="2" id="KW-1185">Reference proteome</keyword>
<accession>A0A2T7EHL9</accession>
<evidence type="ECO:0008006" key="3">
    <source>
        <dbReference type="Google" id="ProtNLM"/>
    </source>
</evidence>
<evidence type="ECO:0000313" key="2">
    <source>
        <dbReference type="Proteomes" id="UP000244336"/>
    </source>
</evidence>